<dbReference type="SUPFAM" id="SSF57850">
    <property type="entry name" value="RING/U-box"/>
    <property type="match status" value="1"/>
</dbReference>
<dbReference type="PANTHER" id="PTHR20893">
    <property type="entry name" value="LD08641P"/>
    <property type="match status" value="1"/>
</dbReference>
<keyword evidence="4" id="KW-0472">Membrane</keyword>
<dbReference type="EMBL" id="GBXI01001890">
    <property type="protein sequence ID" value="JAD12402.1"/>
    <property type="molecule type" value="Transcribed_RNA"/>
</dbReference>
<evidence type="ECO:0000256" key="2">
    <source>
        <dbReference type="ARBA" id="ARBA00022771"/>
    </source>
</evidence>
<dbReference type="Pfam" id="PF12906">
    <property type="entry name" value="RINGv"/>
    <property type="match status" value="1"/>
</dbReference>
<dbReference type="PROSITE" id="PS51292">
    <property type="entry name" value="ZF_RING_CH"/>
    <property type="match status" value="1"/>
</dbReference>
<dbReference type="InterPro" id="IPR009457">
    <property type="entry name" value="THH1/TOM1/TOM3_dom"/>
</dbReference>
<evidence type="ECO:0000313" key="7">
    <source>
        <dbReference type="EMBL" id="JAD10841.1"/>
    </source>
</evidence>
<dbReference type="Gene3D" id="3.30.40.10">
    <property type="entry name" value="Zinc/RING finger domain, C3HC4 (zinc finger)"/>
    <property type="match status" value="1"/>
</dbReference>
<organism evidence="8">
    <name type="scientific">Zeugodacus cucurbitae</name>
    <name type="common">Melon fruit fly</name>
    <name type="synonym">Bactrocera cucurbitae</name>
    <dbReference type="NCBI Taxonomy" id="28588"/>
    <lineage>
        <taxon>Eukaryota</taxon>
        <taxon>Metazoa</taxon>
        <taxon>Ecdysozoa</taxon>
        <taxon>Arthropoda</taxon>
        <taxon>Hexapoda</taxon>
        <taxon>Insecta</taxon>
        <taxon>Pterygota</taxon>
        <taxon>Neoptera</taxon>
        <taxon>Endopterygota</taxon>
        <taxon>Diptera</taxon>
        <taxon>Brachycera</taxon>
        <taxon>Muscomorpha</taxon>
        <taxon>Tephritoidea</taxon>
        <taxon>Tephritidae</taxon>
        <taxon>Zeugodacus</taxon>
        <taxon>Zeugodacus</taxon>
    </lineage>
</organism>
<protein>
    <submittedName>
        <fullName evidence="8">E3 ubiquitin-protein ligase MARCH3</fullName>
    </submittedName>
</protein>
<feature type="transmembrane region" description="Helical" evidence="4">
    <location>
        <begin position="164"/>
        <end position="187"/>
    </location>
</feature>
<evidence type="ECO:0000259" key="5">
    <source>
        <dbReference type="PROSITE" id="PS51292"/>
    </source>
</evidence>
<evidence type="ECO:0000256" key="3">
    <source>
        <dbReference type="ARBA" id="ARBA00022833"/>
    </source>
</evidence>
<keyword evidence="4" id="KW-1133">Transmembrane helix</keyword>
<dbReference type="EMBL" id="GBXI01003451">
    <property type="protein sequence ID" value="JAD10841.1"/>
    <property type="molecule type" value="Transcribed_RNA"/>
</dbReference>
<feature type="transmembrane region" description="Helical" evidence="4">
    <location>
        <begin position="238"/>
        <end position="260"/>
    </location>
</feature>
<feature type="transmembrane region" description="Helical" evidence="4">
    <location>
        <begin position="337"/>
        <end position="355"/>
    </location>
</feature>
<evidence type="ECO:0000256" key="4">
    <source>
        <dbReference type="SAM" id="Phobius"/>
    </source>
</evidence>
<dbReference type="Pfam" id="PF06454">
    <property type="entry name" value="THH1_TOM1-3_dom"/>
    <property type="match status" value="1"/>
</dbReference>
<keyword evidence="4" id="KW-0812">Transmembrane</keyword>
<evidence type="ECO:0000313" key="8">
    <source>
        <dbReference type="EMBL" id="JAD12402.1"/>
    </source>
</evidence>
<dbReference type="SMART" id="SM00744">
    <property type="entry name" value="RINGv"/>
    <property type="match status" value="1"/>
</dbReference>
<feature type="transmembrane region" description="Helical" evidence="4">
    <location>
        <begin position="298"/>
        <end position="317"/>
    </location>
</feature>
<feature type="transmembrane region" description="Helical" evidence="4">
    <location>
        <begin position="208"/>
        <end position="232"/>
    </location>
</feature>
<dbReference type="CDD" id="cd16495">
    <property type="entry name" value="RING_CH-C4HC3_MARCH"/>
    <property type="match status" value="1"/>
</dbReference>
<feature type="transmembrane region" description="Helical" evidence="4">
    <location>
        <begin position="138"/>
        <end position="158"/>
    </location>
</feature>
<proteinExistence type="predicted"/>
<dbReference type="InterPro" id="IPR011016">
    <property type="entry name" value="Znf_RING-CH"/>
</dbReference>
<dbReference type="EMBL" id="GBXI01013344">
    <property type="protein sequence ID" value="JAD00948.1"/>
    <property type="molecule type" value="Transcribed_RNA"/>
</dbReference>
<dbReference type="Gene3D" id="2.10.25.10">
    <property type="entry name" value="Laminin"/>
    <property type="match status" value="1"/>
</dbReference>
<dbReference type="PANTHER" id="PTHR20893:SF2">
    <property type="entry name" value="LD08641P"/>
    <property type="match status" value="1"/>
</dbReference>
<reference evidence="8" key="2">
    <citation type="journal article" date="2015" name="Gigascience">
        <title>Reconstructing a comprehensive transcriptome assembly of a white-pupal translocated strain of the pest fruit fly Bactrocera cucurbitae.</title>
        <authorList>
            <person name="Sim S.B."/>
            <person name="Calla B."/>
            <person name="Hall B."/>
            <person name="DeRego T."/>
            <person name="Geib S.M."/>
        </authorList>
    </citation>
    <scope>NUCLEOTIDE SEQUENCE</scope>
</reference>
<feature type="transmembrane region" description="Helical" evidence="4">
    <location>
        <begin position="508"/>
        <end position="526"/>
    </location>
</feature>
<keyword evidence="2" id="KW-0863">Zinc-finger</keyword>
<accession>A0A0A1XN77</accession>
<dbReference type="GO" id="GO:0008270">
    <property type="term" value="F:zinc ion binding"/>
    <property type="evidence" value="ECO:0007669"/>
    <property type="project" value="UniProtKB-KW"/>
</dbReference>
<feature type="transmembrane region" description="Helical" evidence="4">
    <location>
        <begin position="92"/>
        <end position="117"/>
    </location>
</feature>
<gene>
    <name evidence="8" type="primary">march3_1</name>
    <name evidence="7" type="synonym">march3_0</name>
    <name evidence="6" type="synonym">march3_3</name>
    <name evidence="8" type="ORF">g.26334</name>
    <name evidence="7" type="ORF">g.26353</name>
    <name evidence="6" type="ORF">g.26355</name>
</gene>
<reference evidence="8" key="1">
    <citation type="submission" date="2014-11" db="EMBL/GenBank/DDBJ databases">
        <authorList>
            <person name="Geib S."/>
        </authorList>
    </citation>
    <scope>NUCLEOTIDE SEQUENCE</scope>
</reference>
<sequence>MLSNFHKLMRCSSSVLQSKPPVGGGRNGGGGGGGVGFAAGNGVTNSPASPFNINDDDPNIATCSGRGDCLNGTCLCEIRYAGDECSGFNLPYYAGISAVFYFVALVSVVQLFICIVAEYQRLKQPSLLRACRLTTQKVLYFLVFVAASLRGAFFTTPLDLQPQWAITLMSAYYPMLMTCASLIVCMWAEIFHLRDIRWEKSQFLSKSFLGFVAFNLFLYSLFGVEVFSSLIIADRQNYAHIFNGCYAVLLLIVVVFFLIYGVEVFFKLRGGFVYDQTGKILGPSEAIVNASQLHQSRLGLLSQAIMLIVIVGFLTSETLGDFWKTKVPVYSRNWHDIVFRIVEMGVAVWFPCCLWNSMAPEQLWILNPRKLLSRQIDPSIPTTSAETKSLSPEEGQSFLTKKDCWICYDSDKPEPLIQPCRCTGDVSSVHHECLKRWLVESCSSSDAQLSCKVCGFPYEIEKSKKLDWEKGFNMQHWTKTIILITLMCVAGASAWVVIQLYVDPLVRVLTVGIAVLIGYVCVKCLGENTVVAYQRAKVSSINIVTKSEMEKLHTICQDVGERPTTTAAAAAAAAAAASIAPTPTTSAMLANTVQ</sequence>
<feature type="domain" description="RING-CH-type" evidence="5">
    <location>
        <begin position="396"/>
        <end position="461"/>
    </location>
</feature>
<dbReference type="AlphaFoldDB" id="A0A0A1XN77"/>
<keyword evidence="1" id="KW-0479">Metal-binding</keyword>
<keyword evidence="3" id="KW-0862">Zinc</keyword>
<name>A0A0A1XN77_ZEUCU</name>
<evidence type="ECO:0000256" key="1">
    <source>
        <dbReference type="ARBA" id="ARBA00022723"/>
    </source>
</evidence>
<dbReference type="InterPro" id="IPR013083">
    <property type="entry name" value="Znf_RING/FYVE/PHD"/>
</dbReference>
<feature type="transmembrane region" description="Helical" evidence="4">
    <location>
        <begin position="480"/>
        <end position="502"/>
    </location>
</feature>
<evidence type="ECO:0000313" key="6">
    <source>
        <dbReference type="EMBL" id="JAD00948.1"/>
    </source>
</evidence>